<dbReference type="RefSeq" id="WP_118040484.1">
    <property type="nucleotide sequence ID" value="NZ_BQNJ01000002.1"/>
</dbReference>
<accession>A0AA37N9F3</accession>
<protein>
    <recommendedName>
        <fullName evidence="4">Long-chain-fatty-acyl-CoA reductase</fullName>
    </recommendedName>
</protein>
<dbReference type="Pfam" id="PF05893">
    <property type="entry name" value="LuxC"/>
    <property type="match status" value="1"/>
</dbReference>
<organism evidence="2 3">
    <name type="scientific">Hungatella hathewayi</name>
    <dbReference type="NCBI Taxonomy" id="154046"/>
    <lineage>
        <taxon>Bacteria</taxon>
        <taxon>Bacillati</taxon>
        <taxon>Bacillota</taxon>
        <taxon>Clostridia</taxon>
        <taxon>Lachnospirales</taxon>
        <taxon>Lachnospiraceae</taxon>
        <taxon>Hungatella</taxon>
    </lineage>
</organism>
<dbReference type="SUPFAM" id="SSF53720">
    <property type="entry name" value="ALDH-like"/>
    <property type="match status" value="1"/>
</dbReference>
<dbReference type="GO" id="GO:0003995">
    <property type="term" value="F:acyl-CoA dehydrogenase activity"/>
    <property type="evidence" value="ECO:0007669"/>
    <property type="project" value="InterPro"/>
</dbReference>
<evidence type="ECO:0000256" key="1">
    <source>
        <dbReference type="ARBA" id="ARBA00022857"/>
    </source>
</evidence>
<evidence type="ECO:0008006" key="4">
    <source>
        <dbReference type="Google" id="ProtNLM"/>
    </source>
</evidence>
<evidence type="ECO:0000313" key="2">
    <source>
        <dbReference type="EMBL" id="GKH03341.1"/>
    </source>
</evidence>
<dbReference type="InterPro" id="IPR008670">
    <property type="entry name" value="CoA_reduct_LuxC"/>
</dbReference>
<gene>
    <name evidence="2" type="ORF">CE91St55_53220</name>
</gene>
<reference evidence="2" key="1">
    <citation type="submission" date="2022-01" db="EMBL/GenBank/DDBJ databases">
        <title>Novel bile acid biosynthetic pathways are enriched in the microbiome of centenarians.</title>
        <authorList>
            <person name="Sato Y."/>
            <person name="Atarashi K."/>
            <person name="Plichta R.D."/>
            <person name="Arai Y."/>
            <person name="Sasajima S."/>
            <person name="Kearney M.S."/>
            <person name="Suda W."/>
            <person name="Takeshita K."/>
            <person name="Sasaki T."/>
            <person name="Okamoto S."/>
            <person name="Skelly N.A."/>
            <person name="Okamura Y."/>
            <person name="Vlamakis H."/>
            <person name="Li Y."/>
            <person name="Tanoue T."/>
            <person name="Takei H."/>
            <person name="Nittono H."/>
            <person name="Narushima S."/>
            <person name="Irie J."/>
            <person name="Itoh H."/>
            <person name="Moriya K."/>
            <person name="Sugiura Y."/>
            <person name="Suematsu M."/>
            <person name="Moritoki N."/>
            <person name="Shibata S."/>
            <person name="Littman R.D."/>
            <person name="Fischbach A.M."/>
            <person name="Uwamino Y."/>
            <person name="Inoue T."/>
            <person name="Honda A."/>
            <person name="Hattori M."/>
            <person name="Murai T."/>
            <person name="Xavier J.R."/>
            <person name="Hirose N."/>
            <person name="Honda K."/>
        </authorList>
    </citation>
    <scope>NUCLEOTIDE SEQUENCE</scope>
    <source>
        <strain evidence="2">CE91-St55</strain>
    </source>
</reference>
<keyword evidence="1" id="KW-0521">NADP</keyword>
<dbReference type="AlphaFoldDB" id="A0AA37N9F3"/>
<evidence type="ECO:0000313" key="3">
    <source>
        <dbReference type="Proteomes" id="UP001055091"/>
    </source>
</evidence>
<dbReference type="EMBL" id="BQNJ01000002">
    <property type="protein sequence ID" value="GKH03341.1"/>
    <property type="molecule type" value="Genomic_DNA"/>
</dbReference>
<comment type="caution">
    <text evidence="2">The sequence shown here is derived from an EMBL/GenBank/DDBJ whole genome shotgun (WGS) entry which is preliminary data.</text>
</comment>
<dbReference type="Proteomes" id="UP001055091">
    <property type="component" value="Unassembled WGS sequence"/>
</dbReference>
<dbReference type="InterPro" id="IPR016161">
    <property type="entry name" value="Ald_DH/histidinol_DH"/>
</dbReference>
<proteinExistence type="predicted"/>
<dbReference type="GO" id="GO:0008218">
    <property type="term" value="P:bioluminescence"/>
    <property type="evidence" value="ECO:0007669"/>
    <property type="project" value="InterPro"/>
</dbReference>
<sequence>MRYDELEQKTTALLEQPPLSRTVVIEACSRFSELLNCGAYDEKIREYGMEKLLTGEMISRAASLLRADALKKRVETELSGFQNQFLMPLGVLMHVTAGNMTGIGAYSVLEGLLAGNINLLKLSSADDGLSVFLLRELIRIEPVLADYIYTFRIPSGDRERLLKLLTLSDGVCTWGGDEAVRGIRSLAPAGTKLIEWGHRISFACVTRACTEREEALQAIADHMIRTNQLLCSSCQGIYVEAEEREAEEFCRRFLKLLEYSCEKYGNKEAGFRGLSTIRMYRKELETAMTGEHMFRGDGVSVTLAEDPKLQLSLMYGSCWVKPVNRERLVEILRKDRGKLQTARLVCLEEEEQEMVRILARAGVNRILTGREPDSEVYFDSHDGEYPLIRYSRIIAADIRR</sequence>
<name>A0AA37N9F3_9FIRM</name>